<dbReference type="PANTHER" id="PTHR33495">
    <property type="entry name" value="ANTI-SIGMA FACTOR ANTAGONIST TM_1081-RELATED-RELATED"/>
    <property type="match status" value="1"/>
</dbReference>
<accession>A0A9W6KSR9</accession>
<dbReference type="NCBIfam" id="TIGR00377">
    <property type="entry name" value="ant_ant_sig"/>
    <property type="match status" value="1"/>
</dbReference>
<keyword evidence="5" id="KW-1185">Reference proteome</keyword>
<comment type="caution">
    <text evidence="4">The sequence shown here is derived from an EMBL/GenBank/DDBJ whole genome shotgun (WGS) entry which is preliminary data.</text>
</comment>
<reference evidence="4" key="1">
    <citation type="journal article" date="2014" name="Int. J. Syst. Evol. Microbiol.">
        <title>Complete genome sequence of Corynebacterium casei LMG S-19264T (=DSM 44701T), isolated from a smear-ripened cheese.</title>
        <authorList>
            <consortium name="US DOE Joint Genome Institute (JGI-PGF)"/>
            <person name="Walter F."/>
            <person name="Albersmeier A."/>
            <person name="Kalinowski J."/>
            <person name="Ruckert C."/>
        </authorList>
    </citation>
    <scope>NUCLEOTIDE SEQUENCE</scope>
    <source>
        <strain evidence="4">VKM Ac-1321</strain>
    </source>
</reference>
<evidence type="ECO:0000256" key="1">
    <source>
        <dbReference type="ARBA" id="ARBA00009013"/>
    </source>
</evidence>
<dbReference type="Pfam" id="PF01740">
    <property type="entry name" value="STAS"/>
    <property type="match status" value="1"/>
</dbReference>
<dbReference type="PROSITE" id="PS50801">
    <property type="entry name" value="STAS"/>
    <property type="match status" value="1"/>
</dbReference>
<dbReference type="PANTHER" id="PTHR33495:SF2">
    <property type="entry name" value="ANTI-SIGMA FACTOR ANTAGONIST TM_1081-RELATED"/>
    <property type="match status" value="1"/>
</dbReference>
<dbReference type="InterPro" id="IPR003658">
    <property type="entry name" value="Anti-sigma_ant"/>
</dbReference>
<evidence type="ECO:0000256" key="2">
    <source>
        <dbReference type="RuleBase" id="RU003749"/>
    </source>
</evidence>
<reference evidence="4" key="2">
    <citation type="submission" date="2023-01" db="EMBL/GenBank/DDBJ databases">
        <authorList>
            <person name="Sun Q."/>
            <person name="Evtushenko L."/>
        </authorList>
    </citation>
    <scope>NUCLEOTIDE SEQUENCE</scope>
    <source>
        <strain evidence="4">VKM Ac-1321</strain>
    </source>
</reference>
<name>A0A9W6KSR9_9ACTN</name>
<sequence length="112" mass="11705">MHLAVTNRAGGIALVSIAGAIDLNTAPALRDTMHRLLDEGRTRIVVDLAGVQFCDSIGLGTFAYTRNHCEATGGFLRLAAPTPFMARLLRTVGLAGPIPVHATVTEALDPAA</sequence>
<dbReference type="SUPFAM" id="SSF52091">
    <property type="entry name" value="SpoIIaa-like"/>
    <property type="match status" value="1"/>
</dbReference>
<dbReference type="InterPro" id="IPR036513">
    <property type="entry name" value="STAS_dom_sf"/>
</dbReference>
<dbReference type="AlphaFoldDB" id="A0A9W6KSR9"/>
<evidence type="ECO:0000313" key="4">
    <source>
        <dbReference type="EMBL" id="GLL07412.1"/>
    </source>
</evidence>
<gene>
    <name evidence="4" type="primary">rsbV_5</name>
    <name evidence="4" type="ORF">GCM10017581_091640</name>
</gene>
<dbReference type="EMBL" id="BSFP01000095">
    <property type="protein sequence ID" value="GLL07412.1"/>
    <property type="molecule type" value="Genomic_DNA"/>
</dbReference>
<dbReference type="Gene3D" id="3.30.750.24">
    <property type="entry name" value="STAS domain"/>
    <property type="match status" value="1"/>
</dbReference>
<dbReference type="InterPro" id="IPR002645">
    <property type="entry name" value="STAS_dom"/>
</dbReference>
<dbReference type="RefSeq" id="WP_261965691.1">
    <property type="nucleotide sequence ID" value="NZ_BAAAXA010000001.1"/>
</dbReference>
<evidence type="ECO:0000259" key="3">
    <source>
        <dbReference type="PROSITE" id="PS50801"/>
    </source>
</evidence>
<feature type="domain" description="STAS" evidence="3">
    <location>
        <begin position="11"/>
        <end position="111"/>
    </location>
</feature>
<dbReference type="Proteomes" id="UP001143480">
    <property type="component" value="Unassembled WGS sequence"/>
</dbReference>
<dbReference type="CDD" id="cd07043">
    <property type="entry name" value="STAS_anti-anti-sigma_factors"/>
    <property type="match status" value="1"/>
</dbReference>
<proteinExistence type="inferred from homology"/>
<evidence type="ECO:0000313" key="5">
    <source>
        <dbReference type="Proteomes" id="UP001143480"/>
    </source>
</evidence>
<protein>
    <recommendedName>
        <fullName evidence="2">Anti-sigma factor antagonist</fullName>
    </recommendedName>
</protein>
<comment type="similarity">
    <text evidence="1 2">Belongs to the anti-sigma-factor antagonist family.</text>
</comment>
<organism evidence="4 5">
    <name type="scientific">Dactylosporangium matsuzakiense</name>
    <dbReference type="NCBI Taxonomy" id="53360"/>
    <lineage>
        <taxon>Bacteria</taxon>
        <taxon>Bacillati</taxon>
        <taxon>Actinomycetota</taxon>
        <taxon>Actinomycetes</taxon>
        <taxon>Micromonosporales</taxon>
        <taxon>Micromonosporaceae</taxon>
        <taxon>Dactylosporangium</taxon>
    </lineage>
</organism>
<dbReference type="GO" id="GO:0043856">
    <property type="term" value="F:anti-sigma factor antagonist activity"/>
    <property type="evidence" value="ECO:0007669"/>
    <property type="project" value="InterPro"/>
</dbReference>